<sequence>MREKQFIKEVKIYRNLPMASLMDRRKVDFWRRNQTCGLFPRFFDVKVTNTLWQKLNTSQGTVMLYAAYYDNRLSDQPMIRVIAAGRETNRLPPLLCHLWFEGIPTPFEVPVASGKYLVGDVVFKHWHPEMYLGHLLTCPIPKEIREKIPVIASLVASSCDKSGDFAVCLKCLWSPFQENHVELAEWIELNLALGASSIQIYVLAVMPKTMQLLDYYEQLGQFLAVIDMDEVLMPVKHNSWPELFNAIIKEGKDPSDFPCLMFHHFYFFGNKTTNPSIGFKILDTDLRTDIVFPKGDMFL</sequence>
<keyword evidence="6" id="KW-1133">Transmembrane helix</keyword>
<comment type="subcellular location">
    <subcellularLocation>
        <location evidence="1">Membrane</location>
        <topology evidence="1">Single-pass membrane protein</topology>
    </subcellularLocation>
</comment>
<dbReference type="Proteomes" id="UP000318571">
    <property type="component" value="Chromosome 12"/>
</dbReference>
<accession>A0A553PSU0</accession>
<keyword evidence="10" id="KW-1185">Reference proteome</keyword>
<evidence type="ECO:0000256" key="2">
    <source>
        <dbReference type="ARBA" id="ARBA00007647"/>
    </source>
</evidence>
<evidence type="ECO:0000313" key="10">
    <source>
        <dbReference type="Proteomes" id="UP000318571"/>
    </source>
</evidence>
<evidence type="ECO:0000313" key="9">
    <source>
        <dbReference type="EMBL" id="TRY80740.1"/>
    </source>
</evidence>
<organism evidence="9 10">
    <name type="scientific">Tigriopus californicus</name>
    <name type="common">Marine copepod</name>
    <dbReference type="NCBI Taxonomy" id="6832"/>
    <lineage>
        <taxon>Eukaryota</taxon>
        <taxon>Metazoa</taxon>
        <taxon>Ecdysozoa</taxon>
        <taxon>Arthropoda</taxon>
        <taxon>Crustacea</taxon>
        <taxon>Multicrustacea</taxon>
        <taxon>Hexanauplia</taxon>
        <taxon>Copepoda</taxon>
        <taxon>Harpacticoida</taxon>
        <taxon>Harpacticidae</taxon>
        <taxon>Tigriopus</taxon>
    </lineage>
</organism>
<evidence type="ECO:0000256" key="7">
    <source>
        <dbReference type="ARBA" id="ARBA00023136"/>
    </source>
</evidence>
<name>A0A553PSU0_TIGCA</name>
<dbReference type="GO" id="GO:0016757">
    <property type="term" value="F:glycosyltransferase activity"/>
    <property type="evidence" value="ECO:0007669"/>
    <property type="project" value="UniProtKB-UniRule"/>
</dbReference>
<comment type="similarity">
    <text evidence="2 8">Belongs to the glycosyltransferase 92 family.</text>
</comment>
<evidence type="ECO:0000256" key="3">
    <source>
        <dbReference type="ARBA" id="ARBA00022676"/>
    </source>
</evidence>
<reference evidence="9 10" key="1">
    <citation type="journal article" date="2018" name="Nat. Ecol. Evol.">
        <title>Genomic signatures of mitonuclear coevolution across populations of Tigriopus californicus.</title>
        <authorList>
            <person name="Barreto F.S."/>
            <person name="Watson E.T."/>
            <person name="Lima T.G."/>
            <person name="Willett C.S."/>
            <person name="Edmands S."/>
            <person name="Li W."/>
            <person name="Burton R.S."/>
        </authorList>
    </citation>
    <scope>NUCLEOTIDE SEQUENCE [LARGE SCALE GENOMIC DNA]</scope>
    <source>
        <strain evidence="9 10">San Diego</strain>
    </source>
</reference>
<gene>
    <name evidence="9" type="ORF">TCAL_15409</name>
</gene>
<dbReference type="AlphaFoldDB" id="A0A553PSU0"/>
<evidence type="ECO:0000256" key="1">
    <source>
        <dbReference type="ARBA" id="ARBA00004167"/>
    </source>
</evidence>
<dbReference type="EMBL" id="VCGU01000001">
    <property type="protein sequence ID" value="TRY80740.1"/>
    <property type="molecule type" value="Genomic_DNA"/>
</dbReference>
<evidence type="ECO:0000256" key="4">
    <source>
        <dbReference type="ARBA" id="ARBA00022679"/>
    </source>
</evidence>
<dbReference type="InterPro" id="IPR008166">
    <property type="entry name" value="Glyco_transf_92"/>
</dbReference>
<dbReference type="Pfam" id="PF01697">
    <property type="entry name" value="Glyco_transf_92"/>
    <property type="match status" value="1"/>
</dbReference>
<comment type="caution">
    <text evidence="9">The sequence shown here is derived from an EMBL/GenBank/DDBJ whole genome shotgun (WGS) entry which is preliminary data.</text>
</comment>
<protein>
    <recommendedName>
        <fullName evidence="8">Glycosyltransferase family 92 protein</fullName>
        <ecNumber evidence="8">2.4.1.-</ecNumber>
    </recommendedName>
</protein>
<evidence type="ECO:0000256" key="8">
    <source>
        <dbReference type="RuleBase" id="RU366017"/>
    </source>
</evidence>
<dbReference type="EC" id="2.4.1.-" evidence="8"/>
<keyword evidence="7" id="KW-0472">Membrane</keyword>
<proteinExistence type="inferred from homology"/>
<keyword evidence="3 8" id="KW-0328">Glycosyltransferase</keyword>
<keyword evidence="5" id="KW-0812">Transmembrane</keyword>
<dbReference type="PANTHER" id="PTHR21461:SF83">
    <property type="entry name" value="GLYCOSYLTRANSFERASE FAMILY 92 PROTEIN"/>
    <property type="match status" value="1"/>
</dbReference>
<dbReference type="GO" id="GO:0016020">
    <property type="term" value="C:membrane"/>
    <property type="evidence" value="ECO:0007669"/>
    <property type="project" value="UniProtKB-SubCell"/>
</dbReference>
<keyword evidence="4 8" id="KW-0808">Transferase</keyword>
<dbReference type="PANTHER" id="PTHR21461">
    <property type="entry name" value="GLYCOSYLTRANSFERASE FAMILY 92 PROTEIN"/>
    <property type="match status" value="1"/>
</dbReference>
<evidence type="ECO:0000256" key="6">
    <source>
        <dbReference type="ARBA" id="ARBA00022989"/>
    </source>
</evidence>
<dbReference type="GO" id="GO:0005737">
    <property type="term" value="C:cytoplasm"/>
    <property type="evidence" value="ECO:0007669"/>
    <property type="project" value="TreeGrafter"/>
</dbReference>
<evidence type="ECO:0000256" key="5">
    <source>
        <dbReference type="ARBA" id="ARBA00022692"/>
    </source>
</evidence>